<reference evidence="1" key="1">
    <citation type="submission" date="2021-01" db="EMBL/GenBank/DDBJ databases">
        <title>Whole genome shotgun sequence of Actinoplanes siamensis NBRC 109076.</title>
        <authorList>
            <person name="Komaki H."/>
            <person name="Tamura T."/>
        </authorList>
    </citation>
    <scope>NUCLEOTIDE SEQUENCE</scope>
    <source>
        <strain evidence="1">NBRC 109076</strain>
    </source>
</reference>
<dbReference type="AlphaFoldDB" id="A0A919N5G8"/>
<sequence>MTFIHVDIHQITHTCPADPEPHPFDTRRTIVAIVDGGPCRNPHTIRCGDTTAIIDCGRHEPHHRQCPACQVTVIERSITTTFVGHHGPQHPTSGIAA</sequence>
<evidence type="ECO:0000313" key="2">
    <source>
        <dbReference type="Proteomes" id="UP000629619"/>
    </source>
</evidence>
<name>A0A919N5G8_9ACTN</name>
<accession>A0A919N5G8</accession>
<organism evidence="1 2">
    <name type="scientific">Actinoplanes siamensis</name>
    <dbReference type="NCBI Taxonomy" id="1223317"/>
    <lineage>
        <taxon>Bacteria</taxon>
        <taxon>Bacillati</taxon>
        <taxon>Actinomycetota</taxon>
        <taxon>Actinomycetes</taxon>
        <taxon>Micromonosporales</taxon>
        <taxon>Micromonosporaceae</taxon>
        <taxon>Actinoplanes</taxon>
    </lineage>
</organism>
<proteinExistence type="predicted"/>
<dbReference type="Proteomes" id="UP000629619">
    <property type="component" value="Unassembled WGS sequence"/>
</dbReference>
<dbReference type="RefSeq" id="WP_203678639.1">
    <property type="nucleotide sequence ID" value="NZ_BOMW01000020.1"/>
</dbReference>
<gene>
    <name evidence="1" type="ORF">Asi03nite_22340</name>
</gene>
<keyword evidence="2" id="KW-1185">Reference proteome</keyword>
<comment type="caution">
    <text evidence="1">The sequence shown here is derived from an EMBL/GenBank/DDBJ whole genome shotgun (WGS) entry which is preliminary data.</text>
</comment>
<dbReference type="EMBL" id="BOMW01000020">
    <property type="protein sequence ID" value="GIF04696.1"/>
    <property type="molecule type" value="Genomic_DNA"/>
</dbReference>
<evidence type="ECO:0000313" key="1">
    <source>
        <dbReference type="EMBL" id="GIF04696.1"/>
    </source>
</evidence>
<protein>
    <submittedName>
        <fullName evidence="1">Uncharacterized protein</fullName>
    </submittedName>
</protein>